<proteinExistence type="predicted"/>
<comment type="caution">
    <text evidence="1">The sequence shown here is derived from an EMBL/GenBank/DDBJ whole genome shotgun (WGS) entry which is preliminary data.</text>
</comment>
<gene>
    <name evidence="1" type="ORF">TNCT_326281</name>
</gene>
<sequence>MERVNLKFNFSKMYYLQVQTYEGKELEGFMRCVNLSTHDMYLEDVDRKGRKELIHVPFSSLMSLKMKIDGETEYRLYLTPETDSDAELRRRYFDHCYSEAYGMEVHSNLPIHINDSFLLRSPLTYDGKLEELFTPNQATQYITLNRFQWSDFLHLVEKNGP</sequence>
<accession>A0A8X6HV59</accession>
<dbReference type="AlphaFoldDB" id="A0A8X6HV59"/>
<dbReference type="EMBL" id="BMAO01009169">
    <property type="protein sequence ID" value="GFR29105.1"/>
    <property type="molecule type" value="Genomic_DNA"/>
</dbReference>
<name>A0A8X6HV59_TRICU</name>
<dbReference type="Proteomes" id="UP000887116">
    <property type="component" value="Unassembled WGS sequence"/>
</dbReference>
<keyword evidence="2" id="KW-1185">Reference proteome</keyword>
<protein>
    <submittedName>
        <fullName evidence="1">Uncharacterized protein</fullName>
    </submittedName>
</protein>
<dbReference type="OrthoDB" id="1719965at2759"/>
<reference evidence="1" key="1">
    <citation type="submission" date="2020-07" db="EMBL/GenBank/DDBJ databases">
        <title>Multicomponent nature underlies the extraordinary mechanical properties of spider dragline silk.</title>
        <authorList>
            <person name="Kono N."/>
            <person name="Nakamura H."/>
            <person name="Mori M."/>
            <person name="Yoshida Y."/>
            <person name="Ohtoshi R."/>
            <person name="Malay A.D."/>
            <person name="Moran D.A.P."/>
            <person name="Tomita M."/>
            <person name="Numata K."/>
            <person name="Arakawa K."/>
        </authorList>
    </citation>
    <scope>NUCLEOTIDE SEQUENCE</scope>
</reference>
<evidence type="ECO:0000313" key="1">
    <source>
        <dbReference type="EMBL" id="GFR29105.1"/>
    </source>
</evidence>
<evidence type="ECO:0000313" key="2">
    <source>
        <dbReference type="Proteomes" id="UP000887116"/>
    </source>
</evidence>
<organism evidence="1 2">
    <name type="scientific">Trichonephila clavata</name>
    <name type="common">Joro spider</name>
    <name type="synonym">Nephila clavata</name>
    <dbReference type="NCBI Taxonomy" id="2740835"/>
    <lineage>
        <taxon>Eukaryota</taxon>
        <taxon>Metazoa</taxon>
        <taxon>Ecdysozoa</taxon>
        <taxon>Arthropoda</taxon>
        <taxon>Chelicerata</taxon>
        <taxon>Arachnida</taxon>
        <taxon>Araneae</taxon>
        <taxon>Araneomorphae</taxon>
        <taxon>Entelegynae</taxon>
        <taxon>Araneoidea</taxon>
        <taxon>Nephilidae</taxon>
        <taxon>Trichonephila</taxon>
    </lineage>
</organism>